<dbReference type="VEuPathDB" id="MicrosporidiaDB:THOM_0060"/>
<dbReference type="InParanoid" id="L7JZQ0"/>
<dbReference type="AlphaFoldDB" id="L7JZQ0"/>
<accession>L7JZQ0</accession>
<proteinExistence type="predicted"/>
<evidence type="ECO:0000313" key="1">
    <source>
        <dbReference type="EMBL" id="ELQ76943.1"/>
    </source>
</evidence>
<reference evidence="1 2" key="1">
    <citation type="journal article" date="2012" name="PLoS Pathog.">
        <title>The genome of the obligate intracellular parasite Trachipleistophora hominis: new insights into microsporidian genome dynamics and reductive evolution.</title>
        <authorList>
            <person name="Heinz E."/>
            <person name="Williams T.A."/>
            <person name="Nakjang S."/>
            <person name="Noel C.J."/>
            <person name="Swan D.C."/>
            <person name="Goldberg A.V."/>
            <person name="Harris S.R."/>
            <person name="Weinmaier T."/>
            <person name="Markert S."/>
            <person name="Becher D."/>
            <person name="Bernhardt J."/>
            <person name="Dagan T."/>
            <person name="Hacker C."/>
            <person name="Lucocq J.M."/>
            <person name="Schweder T."/>
            <person name="Rattei T."/>
            <person name="Hall N."/>
            <person name="Hirt R.P."/>
            <person name="Embley T.M."/>
        </authorList>
    </citation>
    <scope>NUCLEOTIDE SEQUENCE [LARGE SCALE GENOMIC DNA]</scope>
</reference>
<organism evidence="1 2">
    <name type="scientific">Trachipleistophora hominis</name>
    <name type="common">Microsporidian parasite</name>
    <dbReference type="NCBI Taxonomy" id="72359"/>
    <lineage>
        <taxon>Eukaryota</taxon>
        <taxon>Fungi</taxon>
        <taxon>Fungi incertae sedis</taxon>
        <taxon>Microsporidia</taxon>
        <taxon>Pleistophoridae</taxon>
        <taxon>Trachipleistophora</taxon>
    </lineage>
</organism>
<evidence type="ECO:0000313" key="2">
    <source>
        <dbReference type="Proteomes" id="UP000011185"/>
    </source>
</evidence>
<gene>
    <name evidence="1" type="ORF">THOM_0060</name>
</gene>
<dbReference type="HOGENOM" id="CLU_2869238_0_0_1"/>
<name>L7JZQ0_TRAHO</name>
<dbReference type="EMBL" id="JH993802">
    <property type="protein sequence ID" value="ELQ76943.1"/>
    <property type="molecule type" value="Genomic_DNA"/>
</dbReference>
<keyword evidence="2" id="KW-1185">Reference proteome</keyword>
<dbReference type="Proteomes" id="UP000011185">
    <property type="component" value="Unassembled WGS sequence"/>
</dbReference>
<sequence>MPSMELIADVAWARAIYKWENSHTYIKTIIDTTFIDRKSRGYPVPQDGQIDILCRNSTAPSPRR</sequence>
<protein>
    <submittedName>
        <fullName evidence="1">Uncharacterized protein</fullName>
    </submittedName>
</protein>